<reference evidence="2" key="2">
    <citation type="journal article" date="2023" name="Science">
        <title>Genomic signatures of disease resistance in endangered staghorn corals.</title>
        <authorList>
            <person name="Vollmer S.V."/>
            <person name="Selwyn J.D."/>
            <person name="Despard B.A."/>
            <person name="Roesel C.L."/>
        </authorList>
    </citation>
    <scope>NUCLEOTIDE SEQUENCE</scope>
    <source>
        <strain evidence="2">K2</strain>
    </source>
</reference>
<gene>
    <name evidence="2" type="ORF">P5673_026473</name>
</gene>
<dbReference type="Proteomes" id="UP001249851">
    <property type="component" value="Unassembled WGS sequence"/>
</dbReference>
<keyword evidence="3" id="KW-1185">Reference proteome</keyword>
<evidence type="ECO:0000313" key="2">
    <source>
        <dbReference type="EMBL" id="KAK2552393.1"/>
    </source>
</evidence>
<evidence type="ECO:0000313" key="3">
    <source>
        <dbReference type="Proteomes" id="UP001249851"/>
    </source>
</evidence>
<proteinExistence type="predicted"/>
<dbReference type="EMBL" id="JARQWQ010000087">
    <property type="protein sequence ID" value="KAK2552393.1"/>
    <property type="molecule type" value="Genomic_DNA"/>
</dbReference>
<organism evidence="2 3">
    <name type="scientific">Acropora cervicornis</name>
    <name type="common">Staghorn coral</name>
    <dbReference type="NCBI Taxonomy" id="6130"/>
    <lineage>
        <taxon>Eukaryota</taxon>
        <taxon>Metazoa</taxon>
        <taxon>Cnidaria</taxon>
        <taxon>Anthozoa</taxon>
        <taxon>Hexacorallia</taxon>
        <taxon>Scleractinia</taxon>
        <taxon>Astrocoeniina</taxon>
        <taxon>Acroporidae</taxon>
        <taxon>Acropora</taxon>
    </lineage>
</organism>
<reference evidence="2" key="1">
    <citation type="journal article" date="2023" name="G3 (Bethesda)">
        <title>Whole genome assembly and annotation of the endangered Caribbean coral Acropora cervicornis.</title>
        <authorList>
            <person name="Selwyn J.D."/>
            <person name="Vollmer S.V."/>
        </authorList>
    </citation>
    <scope>NUCLEOTIDE SEQUENCE</scope>
    <source>
        <strain evidence="2">K2</strain>
    </source>
</reference>
<dbReference type="AlphaFoldDB" id="A0AAD9UWD5"/>
<accession>A0AAD9UWD5</accession>
<sequence>MQRSQRKRCAPSWLKEKPYVKVRFTEDGVITKVTESWRIKLTQDSKELHGCLTKFTFLVGQIVWCYWKTANEKEKTYFEASITEVCGNSVAVTEMPSTEVDVRSSDEFVVNGNSEDFDKEASPRKKKRSAKDAKKSAKQRAEKSTNSIDEEDMVFDFMQQIMSRLDSLEKKIDGNQQCFEKLSKKIEKRKVIPTPQLPARADDLSSEALSYPSQEVAPGVISTQQLPVGADDASSEAFSSASQESLPEVETSLEWQPTPQVQHRLHYLNNFLWNSADGRVSPVRSQLCKDVSNLSPSSSRYYKHKAVQAVETVLEAIAPEQSTWLVRRVVEKYSSGTERNVPDNQLLARLVKLYEEANSWYTRQQILSIFVCDYPNPSFLQDVVYGTKKLRLSDGETLEIPNVVRTVIASRLVQLYTSCCSETGFEPLSRSMLFNILQRLIDMTYGQLYKKLSGLDSIQTDGVCAFATLVETAERLSSLGLQEEGAKDIKRRLKSARQYLKTDYKIHLSRESPCPDHCRQLALSSSEPEFHESCVHQHNVGCDRCEDLKNAIAVLQLAFDSQEVKFSKDLLEELQYDVDNAIPDIDAWKAHILRAAHQDTAKSAVVENLANNQVLIIMDWAMKFLPISYRVTQRDWFGKKGKSWHVSVAVKKGDDGEPEVACYASVYIYEVSKDYV</sequence>
<feature type="compositionally biased region" description="Basic and acidic residues" evidence="1">
    <location>
        <begin position="130"/>
        <end position="143"/>
    </location>
</feature>
<feature type="region of interest" description="Disordered" evidence="1">
    <location>
        <begin position="113"/>
        <end position="146"/>
    </location>
</feature>
<comment type="caution">
    <text evidence="2">The sequence shown here is derived from an EMBL/GenBank/DDBJ whole genome shotgun (WGS) entry which is preliminary data.</text>
</comment>
<name>A0AAD9UWD5_ACRCE</name>
<protein>
    <submittedName>
        <fullName evidence="2">Uncharacterized protein</fullName>
    </submittedName>
</protein>
<evidence type="ECO:0000256" key="1">
    <source>
        <dbReference type="SAM" id="MobiDB-lite"/>
    </source>
</evidence>